<dbReference type="Proteomes" id="UP000249123">
    <property type="component" value="Unassembled WGS sequence"/>
</dbReference>
<dbReference type="NCBIfam" id="NF003740">
    <property type="entry name" value="PRK05337.1"/>
    <property type="match status" value="1"/>
</dbReference>
<dbReference type="PANTHER" id="PTHR30480">
    <property type="entry name" value="BETA-HEXOSAMINIDASE-RELATED"/>
    <property type="match status" value="1"/>
</dbReference>
<reference evidence="7 8" key="1">
    <citation type="submission" date="2013-04" db="EMBL/GenBank/DDBJ databases">
        <title>Hyphomonas sp. T24B3 Genome Sequencing.</title>
        <authorList>
            <person name="Lai Q."/>
            <person name="Shao Z."/>
        </authorList>
    </citation>
    <scope>NUCLEOTIDE SEQUENCE [LARGE SCALE GENOMIC DNA]</scope>
    <source>
        <strain evidence="7 8">T24B3</strain>
    </source>
</reference>
<dbReference type="PANTHER" id="PTHR30480:SF13">
    <property type="entry name" value="BETA-HEXOSAMINIDASE"/>
    <property type="match status" value="1"/>
</dbReference>
<evidence type="ECO:0000256" key="3">
    <source>
        <dbReference type="ARBA" id="ARBA00012663"/>
    </source>
</evidence>
<dbReference type="eggNOG" id="COG1472">
    <property type="taxonomic scope" value="Bacteria"/>
</dbReference>
<dbReference type="InterPro" id="IPR017853">
    <property type="entry name" value="GH"/>
</dbReference>
<dbReference type="STRING" id="1280941.HY2_02345"/>
<dbReference type="EC" id="3.2.1.52" evidence="3"/>
<dbReference type="GO" id="GO:0009254">
    <property type="term" value="P:peptidoglycan turnover"/>
    <property type="evidence" value="ECO:0007669"/>
    <property type="project" value="TreeGrafter"/>
</dbReference>
<dbReference type="InterPro" id="IPR050226">
    <property type="entry name" value="NagZ_Beta-hexosaminidase"/>
</dbReference>
<evidence type="ECO:0000256" key="5">
    <source>
        <dbReference type="ARBA" id="ARBA00023295"/>
    </source>
</evidence>
<accession>A0A062TXH5</accession>
<feature type="domain" description="Glycoside hydrolase family 3 N-terminal" evidence="6">
    <location>
        <begin position="16"/>
        <end position="286"/>
    </location>
</feature>
<evidence type="ECO:0000256" key="1">
    <source>
        <dbReference type="ARBA" id="ARBA00001231"/>
    </source>
</evidence>
<sequence>MAKACILSVSGPVLTKDEAALFAAHQPWGLILMGRSCVSRGQVRRLVDDIWNAMGRPCLIFIDQEGGRVARLKAPEWPLFPRGHDYAELYAKDRLAGREAVWLSHRLIAAELSAMSIHADCAPVVDLPVPGAHDVIGDRAFGTEPETVADLAGAALKGLADGGVAGVIKHIPGHGRSMSDSHMELPRVTAGDNELAKDFEAFARLSDASMAMTAHIAYDAFDAGVAATLSKVMIQDVIRSRIGFDGLLMTDDLGMRALGGSLRERGTAAIAAGCDVLLHCSGFLKDPDAILAEMADVAAVSPELEGKALERAMRAEAMSTHAQEFNAQESWQRFYEYFPQLQRIATA</sequence>
<dbReference type="InterPro" id="IPR001764">
    <property type="entry name" value="Glyco_hydro_3_N"/>
</dbReference>
<comment type="similarity">
    <text evidence="2">Belongs to the glycosyl hydrolase 3 family.</text>
</comment>
<dbReference type="PROSITE" id="PS00775">
    <property type="entry name" value="GLYCOSYL_HYDROL_F3"/>
    <property type="match status" value="1"/>
</dbReference>
<name>A0A062TXH5_9PROT</name>
<dbReference type="GO" id="GO:0005975">
    <property type="term" value="P:carbohydrate metabolic process"/>
    <property type="evidence" value="ECO:0007669"/>
    <property type="project" value="InterPro"/>
</dbReference>
<dbReference type="SUPFAM" id="SSF51445">
    <property type="entry name" value="(Trans)glycosidases"/>
    <property type="match status" value="1"/>
</dbReference>
<gene>
    <name evidence="7" type="ORF">HY3_05180</name>
</gene>
<dbReference type="RefSeq" id="WP_081814988.1">
    <property type="nucleotide sequence ID" value="NZ_AWFA01000023.1"/>
</dbReference>
<dbReference type="EMBL" id="AWFB01000067">
    <property type="protein sequence ID" value="RAN30992.1"/>
    <property type="molecule type" value="Genomic_DNA"/>
</dbReference>
<keyword evidence="4" id="KW-0378">Hydrolase</keyword>
<evidence type="ECO:0000313" key="8">
    <source>
        <dbReference type="Proteomes" id="UP000249123"/>
    </source>
</evidence>
<dbReference type="GO" id="GO:0004563">
    <property type="term" value="F:beta-N-acetylhexosaminidase activity"/>
    <property type="evidence" value="ECO:0007669"/>
    <property type="project" value="UniProtKB-EC"/>
</dbReference>
<proteinExistence type="inferred from homology"/>
<comment type="catalytic activity">
    <reaction evidence="1">
        <text>Hydrolysis of terminal non-reducing N-acetyl-D-hexosamine residues in N-acetyl-beta-D-hexosaminides.</text>
        <dbReference type="EC" id="3.2.1.52"/>
    </reaction>
</comment>
<keyword evidence="8" id="KW-1185">Reference proteome</keyword>
<dbReference type="AlphaFoldDB" id="A0A062TXH5"/>
<dbReference type="InterPro" id="IPR036962">
    <property type="entry name" value="Glyco_hydro_3_N_sf"/>
</dbReference>
<evidence type="ECO:0000313" key="7">
    <source>
        <dbReference type="EMBL" id="RAN30992.1"/>
    </source>
</evidence>
<evidence type="ECO:0000259" key="6">
    <source>
        <dbReference type="Pfam" id="PF00933"/>
    </source>
</evidence>
<organism evidence="7 8">
    <name type="scientific">Hyphomonas pacifica</name>
    <dbReference type="NCBI Taxonomy" id="1280941"/>
    <lineage>
        <taxon>Bacteria</taxon>
        <taxon>Pseudomonadati</taxon>
        <taxon>Pseudomonadota</taxon>
        <taxon>Alphaproteobacteria</taxon>
        <taxon>Hyphomonadales</taxon>
        <taxon>Hyphomonadaceae</taxon>
        <taxon>Hyphomonas</taxon>
    </lineage>
</organism>
<comment type="caution">
    <text evidence="7">The sequence shown here is derived from an EMBL/GenBank/DDBJ whole genome shotgun (WGS) entry which is preliminary data.</text>
</comment>
<keyword evidence="5" id="KW-0326">Glycosidase</keyword>
<evidence type="ECO:0000256" key="4">
    <source>
        <dbReference type="ARBA" id="ARBA00022801"/>
    </source>
</evidence>
<protein>
    <recommendedName>
        <fullName evidence="3">beta-N-acetylhexosaminidase</fullName>
        <ecNumber evidence="3">3.2.1.52</ecNumber>
    </recommendedName>
</protein>
<dbReference type="Gene3D" id="3.20.20.300">
    <property type="entry name" value="Glycoside hydrolase, family 3, N-terminal domain"/>
    <property type="match status" value="1"/>
</dbReference>
<evidence type="ECO:0000256" key="2">
    <source>
        <dbReference type="ARBA" id="ARBA00005336"/>
    </source>
</evidence>
<dbReference type="Pfam" id="PF00933">
    <property type="entry name" value="Glyco_hydro_3"/>
    <property type="match status" value="1"/>
</dbReference>
<dbReference type="InterPro" id="IPR019800">
    <property type="entry name" value="Glyco_hydro_3_AS"/>
</dbReference>